<dbReference type="Gene3D" id="4.10.530.10">
    <property type="entry name" value="Gamma-fibrinogen Carboxyl Terminal Fragment, domain 2"/>
    <property type="match status" value="1"/>
</dbReference>
<evidence type="ECO:0000259" key="1">
    <source>
        <dbReference type="PROSITE" id="PS51406"/>
    </source>
</evidence>
<dbReference type="AlphaFoldDB" id="A0A8X7X3W9"/>
<sequence>METGGGGWTVFQRRENGSVEFQKTWREYKMGFGDPAGEHWLGNEAVHLLTNQASYSLRIELKDWEGNQKYSLYEQFQLGSERQLYRMVLKGYSGTAGQQSSLLLSGANFSTRDSDNDNCNCKCALVLTGGMPTKVMWQAADSYKVFDSSKNKKVIHCPQLAAAL</sequence>
<dbReference type="InterPro" id="IPR036056">
    <property type="entry name" value="Fibrinogen-like_C"/>
</dbReference>
<dbReference type="SUPFAM" id="SSF56496">
    <property type="entry name" value="Fibrinogen C-terminal domain-like"/>
    <property type="match status" value="1"/>
</dbReference>
<proteinExistence type="predicted"/>
<accession>A0A8X7X3W9</accession>
<gene>
    <name evidence="2" type="primary">Angpt4</name>
    <name evidence="2" type="ORF">GTO96_0008178</name>
</gene>
<feature type="domain" description="Fibrinogen C-terminal" evidence="1">
    <location>
        <begin position="1"/>
        <end position="130"/>
    </location>
</feature>
<dbReference type="PANTHER" id="PTHR19143:SF31">
    <property type="entry name" value="ANGIOPOIETIN-4"/>
    <property type="match status" value="1"/>
</dbReference>
<comment type="caution">
    <text evidence="2">The sequence shown here is derived from an EMBL/GenBank/DDBJ whole genome shotgun (WGS) entry which is preliminary data.</text>
</comment>
<keyword evidence="3" id="KW-1185">Reference proteome</keyword>
<dbReference type="Proteomes" id="UP000886611">
    <property type="component" value="Unassembled WGS sequence"/>
</dbReference>
<dbReference type="InterPro" id="IPR002181">
    <property type="entry name" value="Fibrinogen_a/b/g_C_dom"/>
</dbReference>
<name>A0A8X7X3W9_POLSE</name>
<dbReference type="InterPro" id="IPR050373">
    <property type="entry name" value="Fibrinogen_C-term_domain"/>
</dbReference>
<dbReference type="CDD" id="cd00087">
    <property type="entry name" value="FReD"/>
    <property type="match status" value="1"/>
</dbReference>
<dbReference type="PROSITE" id="PS51406">
    <property type="entry name" value="FIBRINOGEN_C_2"/>
    <property type="match status" value="1"/>
</dbReference>
<dbReference type="InterPro" id="IPR014716">
    <property type="entry name" value="Fibrinogen_a/b/g_C_1"/>
</dbReference>
<dbReference type="GO" id="GO:0005615">
    <property type="term" value="C:extracellular space"/>
    <property type="evidence" value="ECO:0007669"/>
    <property type="project" value="TreeGrafter"/>
</dbReference>
<dbReference type="Gene3D" id="3.90.215.10">
    <property type="entry name" value="Gamma Fibrinogen, chain A, domain 1"/>
    <property type="match status" value="1"/>
</dbReference>
<protein>
    <submittedName>
        <fullName evidence="2">ANGP4 protein</fullName>
    </submittedName>
</protein>
<dbReference type="Pfam" id="PF00147">
    <property type="entry name" value="Fibrinogen_C"/>
    <property type="match status" value="1"/>
</dbReference>
<evidence type="ECO:0000313" key="3">
    <source>
        <dbReference type="Proteomes" id="UP000886611"/>
    </source>
</evidence>
<feature type="non-terminal residue" evidence="2">
    <location>
        <position position="1"/>
    </location>
</feature>
<dbReference type="PANTHER" id="PTHR19143">
    <property type="entry name" value="FIBRINOGEN/TENASCIN/ANGIOPOEITIN"/>
    <property type="match status" value="1"/>
</dbReference>
<evidence type="ECO:0000313" key="2">
    <source>
        <dbReference type="EMBL" id="KAG2461420.1"/>
    </source>
</evidence>
<dbReference type="SMART" id="SM00186">
    <property type="entry name" value="FBG"/>
    <property type="match status" value="1"/>
</dbReference>
<feature type="non-terminal residue" evidence="2">
    <location>
        <position position="164"/>
    </location>
</feature>
<reference evidence="2 3" key="1">
    <citation type="journal article" date="2021" name="Cell">
        <title>Tracing the genetic footprints of vertebrate landing in non-teleost ray-finned fishes.</title>
        <authorList>
            <person name="Bi X."/>
            <person name="Wang K."/>
            <person name="Yang L."/>
            <person name="Pan H."/>
            <person name="Jiang H."/>
            <person name="Wei Q."/>
            <person name="Fang M."/>
            <person name="Yu H."/>
            <person name="Zhu C."/>
            <person name="Cai Y."/>
            <person name="He Y."/>
            <person name="Gan X."/>
            <person name="Zeng H."/>
            <person name="Yu D."/>
            <person name="Zhu Y."/>
            <person name="Jiang H."/>
            <person name="Qiu Q."/>
            <person name="Yang H."/>
            <person name="Zhang Y.E."/>
            <person name="Wang W."/>
            <person name="Zhu M."/>
            <person name="He S."/>
            <person name="Zhang G."/>
        </authorList>
    </citation>
    <scope>NUCLEOTIDE SEQUENCE [LARGE SCALE GENOMIC DNA]</scope>
    <source>
        <strain evidence="2">Bchr_013</strain>
    </source>
</reference>
<organism evidence="2 3">
    <name type="scientific">Polypterus senegalus</name>
    <name type="common">Senegal bichir</name>
    <dbReference type="NCBI Taxonomy" id="55291"/>
    <lineage>
        <taxon>Eukaryota</taxon>
        <taxon>Metazoa</taxon>
        <taxon>Chordata</taxon>
        <taxon>Craniata</taxon>
        <taxon>Vertebrata</taxon>
        <taxon>Euteleostomi</taxon>
        <taxon>Actinopterygii</taxon>
        <taxon>Polypteriformes</taxon>
        <taxon>Polypteridae</taxon>
        <taxon>Polypterus</taxon>
    </lineage>
</organism>
<dbReference type="EMBL" id="JAATIS010004524">
    <property type="protein sequence ID" value="KAG2461420.1"/>
    <property type="molecule type" value="Genomic_DNA"/>
</dbReference>